<evidence type="ECO:0000313" key="17">
    <source>
        <dbReference type="EMBL" id="RJY08317.1"/>
    </source>
</evidence>
<feature type="domain" description="PAC" evidence="16">
    <location>
        <begin position="122"/>
        <end position="174"/>
    </location>
</feature>
<evidence type="ECO:0000256" key="11">
    <source>
        <dbReference type="ARBA" id="ARBA00022840"/>
    </source>
</evidence>
<dbReference type="SUPFAM" id="SSF55785">
    <property type="entry name" value="PYP-like sensor domain (PAS domain)"/>
    <property type="match status" value="1"/>
</dbReference>
<proteinExistence type="predicted"/>
<evidence type="ECO:0000259" key="15">
    <source>
        <dbReference type="PROSITE" id="PS50112"/>
    </source>
</evidence>
<keyword evidence="3" id="KW-0600">Photoreceptor protein</keyword>
<dbReference type="GO" id="GO:0009881">
    <property type="term" value="F:photoreceptor activity"/>
    <property type="evidence" value="ECO:0007669"/>
    <property type="project" value="UniProtKB-KW"/>
</dbReference>
<dbReference type="NCBIfam" id="NF010077">
    <property type="entry name" value="PRK13559.1"/>
    <property type="match status" value="1"/>
</dbReference>
<evidence type="ECO:0000256" key="1">
    <source>
        <dbReference type="ARBA" id="ARBA00000085"/>
    </source>
</evidence>
<keyword evidence="4" id="KW-0597">Phosphoprotein</keyword>
<evidence type="ECO:0000256" key="12">
    <source>
        <dbReference type="ARBA" id="ARBA00022991"/>
    </source>
</evidence>
<dbReference type="EMBL" id="RAHX01000001">
    <property type="protein sequence ID" value="RJY08317.1"/>
    <property type="molecule type" value="Genomic_DNA"/>
</dbReference>
<dbReference type="InterPro" id="IPR000700">
    <property type="entry name" value="PAS-assoc_C"/>
</dbReference>
<evidence type="ECO:0000256" key="8">
    <source>
        <dbReference type="ARBA" id="ARBA00022679"/>
    </source>
</evidence>
<evidence type="ECO:0000256" key="6">
    <source>
        <dbReference type="ARBA" id="ARBA00022630"/>
    </source>
</evidence>
<keyword evidence="11" id="KW-0067">ATP-binding</keyword>
<keyword evidence="13" id="KW-0675">Receptor</keyword>
<dbReference type="SMART" id="SM00911">
    <property type="entry name" value="HWE_HK"/>
    <property type="match status" value="1"/>
</dbReference>
<evidence type="ECO:0000256" key="5">
    <source>
        <dbReference type="ARBA" id="ARBA00022606"/>
    </source>
</evidence>
<dbReference type="PROSITE" id="PS50112">
    <property type="entry name" value="PAS"/>
    <property type="match status" value="1"/>
</dbReference>
<dbReference type="PANTHER" id="PTHR47429">
    <property type="entry name" value="PROTEIN TWIN LOV 1"/>
    <property type="match status" value="1"/>
</dbReference>
<keyword evidence="10" id="KW-0418">Kinase</keyword>
<dbReference type="InterPro" id="IPR035965">
    <property type="entry name" value="PAS-like_dom_sf"/>
</dbReference>
<keyword evidence="9" id="KW-0547">Nucleotide-binding</keyword>
<dbReference type="NCBIfam" id="TIGR00229">
    <property type="entry name" value="sensory_box"/>
    <property type="match status" value="1"/>
</dbReference>
<accession>A0A419RRB5</accession>
<dbReference type="Gene3D" id="3.30.450.20">
    <property type="entry name" value="PAS domain"/>
    <property type="match status" value="1"/>
</dbReference>
<keyword evidence="5" id="KW-0716">Sensory transduction</keyword>
<comment type="catalytic activity">
    <reaction evidence="1">
        <text>ATP + protein L-histidine = ADP + protein N-phospho-L-histidine.</text>
        <dbReference type="EC" id="2.7.13.3"/>
    </reaction>
</comment>
<dbReference type="InterPro" id="IPR011102">
    <property type="entry name" value="Sig_transdc_His_kinase_HWE"/>
</dbReference>
<dbReference type="SUPFAM" id="SSF55874">
    <property type="entry name" value="ATPase domain of HSP90 chaperone/DNA topoisomerase II/histidine kinase"/>
    <property type="match status" value="1"/>
</dbReference>
<dbReference type="AlphaFoldDB" id="A0A419RRB5"/>
<evidence type="ECO:0000256" key="10">
    <source>
        <dbReference type="ARBA" id="ARBA00022777"/>
    </source>
</evidence>
<dbReference type="GO" id="GO:0004673">
    <property type="term" value="F:protein histidine kinase activity"/>
    <property type="evidence" value="ECO:0007669"/>
    <property type="project" value="UniProtKB-EC"/>
</dbReference>
<sequence length="372" mass="41337">MSDDARSDEHDLSETDERTNSEAPRHDPAPQAFRAANQSDHFSKASGVLFEQAMGQTRMAICLADPKQPDVPIVFANRAFRELTGYEQDEIIGRNCRFLQGPETDPRPVEKIRDAIANEDVTVVELLNYRKDGSTFWNALHIGPIYDEDGELVYFFGSQWDVSDVRAARAEEQYARDMARELSHRMKNMFSVISGIVNITGRMRGIEDEAREINERVQALGRAYETTLDEASSGNIEIGQAIRGILEAYDVEGTHLVMHGNEYSVPFGVVSSVGLALHELAANATKHGAWTRDDGRVDVDWHVEEQDGKQMLVVKWKETGGPDVAEPEGKSGSGNQIIERMVRYGGGDTQREWAEDGLIATLTLPIGKAGSR</sequence>
<feature type="region of interest" description="Disordered" evidence="14">
    <location>
        <begin position="1"/>
        <end position="30"/>
    </location>
</feature>
<evidence type="ECO:0000256" key="9">
    <source>
        <dbReference type="ARBA" id="ARBA00022741"/>
    </source>
</evidence>
<dbReference type="InterPro" id="IPR000014">
    <property type="entry name" value="PAS"/>
</dbReference>
<keyword evidence="7" id="KW-0288">FMN</keyword>
<organism evidence="17 18">
    <name type="scientific">Aurantiacibacter aquimixticola</name>
    <dbReference type="NCBI Taxonomy" id="1958945"/>
    <lineage>
        <taxon>Bacteria</taxon>
        <taxon>Pseudomonadati</taxon>
        <taxon>Pseudomonadota</taxon>
        <taxon>Alphaproteobacteria</taxon>
        <taxon>Sphingomonadales</taxon>
        <taxon>Erythrobacteraceae</taxon>
        <taxon>Aurantiacibacter</taxon>
    </lineage>
</organism>
<dbReference type="PANTHER" id="PTHR47429:SF2">
    <property type="entry name" value="PROTEIN TWIN LOV 1"/>
    <property type="match status" value="1"/>
</dbReference>
<dbReference type="OrthoDB" id="136506at2"/>
<evidence type="ECO:0000256" key="13">
    <source>
        <dbReference type="ARBA" id="ARBA00023170"/>
    </source>
</evidence>
<keyword evidence="8" id="KW-0808">Transferase</keyword>
<feature type="domain" description="PAS" evidence="15">
    <location>
        <begin position="73"/>
        <end position="119"/>
    </location>
</feature>
<evidence type="ECO:0000313" key="18">
    <source>
        <dbReference type="Proteomes" id="UP000285232"/>
    </source>
</evidence>
<evidence type="ECO:0000256" key="3">
    <source>
        <dbReference type="ARBA" id="ARBA00022543"/>
    </source>
</evidence>
<dbReference type="Pfam" id="PF13426">
    <property type="entry name" value="PAS_9"/>
    <property type="match status" value="1"/>
</dbReference>
<dbReference type="GO" id="GO:0005524">
    <property type="term" value="F:ATP binding"/>
    <property type="evidence" value="ECO:0007669"/>
    <property type="project" value="UniProtKB-KW"/>
</dbReference>
<comment type="caution">
    <text evidence="17">The sequence shown here is derived from an EMBL/GenBank/DDBJ whole genome shotgun (WGS) entry which is preliminary data.</text>
</comment>
<dbReference type="EC" id="2.7.13.3" evidence="2"/>
<dbReference type="Pfam" id="PF07536">
    <property type="entry name" value="HWE_HK"/>
    <property type="match status" value="1"/>
</dbReference>
<dbReference type="CDD" id="cd00130">
    <property type="entry name" value="PAS"/>
    <property type="match status" value="1"/>
</dbReference>
<dbReference type="Gene3D" id="3.30.565.10">
    <property type="entry name" value="Histidine kinase-like ATPase, C-terminal domain"/>
    <property type="match status" value="1"/>
</dbReference>
<dbReference type="InterPro" id="IPR001610">
    <property type="entry name" value="PAC"/>
</dbReference>
<dbReference type="RefSeq" id="WP_120047204.1">
    <property type="nucleotide sequence ID" value="NZ_RAHX01000001.1"/>
</dbReference>
<evidence type="ECO:0000256" key="4">
    <source>
        <dbReference type="ARBA" id="ARBA00022553"/>
    </source>
</evidence>
<keyword evidence="6" id="KW-0285">Flavoprotein</keyword>
<evidence type="ECO:0000259" key="16">
    <source>
        <dbReference type="PROSITE" id="PS50113"/>
    </source>
</evidence>
<dbReference type="Proteomes" id="UP000285232">
    <property type="component" value="Unassembled WGS sequence"/>
</dbReference>
<name>A0A419RRB5_9SPHN</name>
<dbReference type="PROSITE" id="PS50113">
    <property type="entry name" value="PAC"/>
    <property type="match status" value="1"/>
</dbReference>
<evidence type="ECO:0000256" key="7">
    <source>
        <dbReference type="ARBA" id="ARBA00022643"/>
    </source>
</evidence>
<dbReference type="InterPro" id="IPR036890">
    <property type="entry name" value="HATPase_C_sf"/>
</dbReference>
<keyword evidence="12" id="KW-0157">Chromophore</keyword>
<dbReference type="SMART" id="SM00086">
    <property type="entry name" value="PAC"/>
    <property type="match status" value="1"/>
</dbReference>
<keyword evidence="18" id="KW-1185">Reference proteome</keyword>
<gene>
    <name evidence="17" type="ORF">D6201_02150</name>
</gene>
<protein>
    <recommendedName>
        <fullName evidence="2">histidine kinase</fullName>
        <ecNumber evidence="2">2.7.13.3</ecNumber>
    </recommendedName>
</protein>
<reference evidence="17 18" key="1">
    <citation type="journal article" date="2017" name="Int. J. Syst. Evol. Microbiol.">
        <title>Erythrobacter aquimixticola sp. nov., isolated from the junction between the ocean and a freshwater spring.</title>
        <authorList>
            <person name="Park S."/>
            <person name="Jung Y.T."/>
            <person name="Choi S.J."/>
            <person name="Yoon J.H."/>
        </authorList>
    </citation>
    <scope>NUCLEOTIDE SEQUENCE [LARGE SCALE GENOMIC DNA]</scope>
    <source>
        <strain evidence="17 18">JSSK-14</strain>
    </source>
</reference>
<feature type="compositionally biased region" description="Basic and acidic residues" evidence="14">
    <location>
        <begin position="1"/>
        <end position="28"/>
    </location>
</feature>
<evidence type="ECO:0000256" key="14">
    <source>
        <dbReference type="SAM" id="MobiDB-lite"/>
    </source>
</evidence>
<evidence type="ECO:0000256" key="2">
    <source>
        <dbReference type="ARBA" id="ARBA00012438"/>
    </source>
</evidence>